<sequence>MSPVQTVPYGRFDEWGKSKTPNE</sequence>
<organism evidence="2 3">
    <name type="scientific">Rotaria magnacalcarata</name>
    <dbReference type="NCBI Taxonomy" id="392030"/>
    <lineage>
        <taxon>Eukaryota</taxon>
        <taxon>Metazoa</taxon>
        <taxon>Spiralia</taxon>
        <taxon>Gnathifera</taxon>
        <taxon>Rotifera</taxon>
        <taxon>Eurotatoria</taxon>
        <taxon>Bdelloidea</taxon>
        <taxon>Philodinida</taxon>
        <taxon>Philodinidae</taxon>
        <taxon>Rotaria</taxon>
    </lineage>
</organism>
<reference evidence="2" key="1">
    <citation type="submission" date="2021-02" db="EMBL/GenBank/DDBJ databases">
        <authorList>
            <person name="Nowell W R."/>
        </authorList>
    </citation>
    <scope>NUCLEOTIDE SEQUENCE</scope>
</reference>
<evidence type="ECO:0000313" key="3">
    <source>
        <dbReference type="Proteomes" id="UP000676336"/>
    </source>
</evidence>
<accession>A0A8S3JWK7</accession>
<proteinExistence type="predicted"/>
<protein>
    <submittedName>
        <fullName evidence="2">Uncharacterized protein</fullName>
    </submittedName>
</protein>
<dbReference type="AlphaFoldDB" id="A0A8S3JWK7"/>
<feature type="compositionally biased region" description="Basic and acidic residues" evidence="1">
    <location>
        <begin position="11"/>
        <end position="23"/>
    </location>
</feature>
<feature type="region of interest" description="Disordered" evidence="1">
    <location>
        <begin position="1"/>
        <end position="23"/>
    </location>
</feature>
<dbReference type="Proteomes" id="UP000676336">
    <property type="component" value="Unassembled WGS sequence"/>
</dbReference>
<feature type="non-terminal residue" evidence="2">
    <location>
        <position position="23"/>
    </location>
</feature>
<name>A0A8S3JWK7_9BILA</name>
<comment type="caution">
    <text evidence="2">The sequence shown here is derived from an EMBL/GenBank/DDBJ whole genome shotgun (WGS) entry which is preliminary data.</text>
</comment>
<evidence type="ECO:0000313" key="2">
    <source>
        <dbReference type="EMBL" id="CAF5223168.1"/>
    </source>
</evidence>
<dbReference type="EMBL" id="CAJOBI010354535">
    <property type="protein sequence ID" value="CAF5223168.1"/>
    <property type="molecule type" value="Genomic_DNA"/>
</dbReference>
<evidence type="ECO:0000256" key="1">
    <source>
        <dbReference type="SAM" id="MobiDB-lite"/>
    </source>
</evidence>
<gene>
    <name evidence="2" type="ORF">SMN809_LOCUS83192</name>
</gene>